<feature type="compositionally biased region" description="Acidic residues" evidence="1">
    <location>
        <begin position="144"/>
        <end position="161"/>
    </location>
</feature>
<reference evidence="3" key="1">
    <citation type="journal article" date="2017" name="Genome Biol.">
        <title>Comparative genomics reveals high biological diversity and specific adaptations in the industrially and medically important fungal genus Aspergillus.</title>
        <authorList>
            <person name="de Vries R.P."/>
            <person name="Riley R."/>
            <person name="Wiebenga A."/>
            <person name="Aguilar-Osorio G."/>
            <person name="Amillis S."/>
            <person name="Uchima C.A."/>
            <person name="Anderluh G."/>
            <person name="Asadollahi M."/>
            <person name="Askin M."/>
            <person name="Barry K."/>
            <person name="Battaglia E."/>
            <person name="Bayram O."/>
            <person name="Benocci T."/>
            <person name="Braus-Stromeyer S.A."/>
            <person name="Caldana C."/>
            <person name="Canovas D."/>
            <person name="Cerqueira G.C."/>
            <person name="Chen F."/>
            <person name="Chen W."/>
            <person name="Choi C."/>
            <person name="Clum A."/>
            <person name="Dos Santos R.A."/>
            <person name="Damasio A.R."/>
            <person name="Diallinas G."/>
            <person name="Emri T."/>
            <person name="Fekete E."/>
            <person name="Flipphi M."/>
            <person name="Freyberg S."/>
            <person name="Gallo A."/>
            <person name="Gournas C."/>
            <person name="Habgood R."/>
            <person name="Hainaut M."/>
            <person name="Harispe M.L."/>
            <person name="Henrissat B."/>
            <person name="Hilden K.S."/>
            <person name="Hope R."/>
            <person name="Hossain A."/>
            <person name="Karabika E."/>
            <person name="Karaffa L."/>
            <person name="Karanyi Z."/>
            <person name="Krasevec N."/>
            <person name="Kuo A."/>
            <person name="Kusch H."/>
            <person name="LaButti K."/>
            <person name="Lagendijk E.L."/>
            <person name="Lapidus A."/>
            <person name="Levasseur A."/>
            <person name="Lindquist E."/>
            <person name="Lipzen A."/>
            <person name="Logrieco A.F."/>
            <person name="MacCabe A."/>
            <person name="Maekelae M.R."/>
            <person name="Malavazi I."/>
            <person name="Melin P."/>
            <person name="Meyer V."/>
            <person name="Mielnichuk N."/>
            <person name="Miskei M."/>
            <person name="Molnar A.P."/>
            <person name="Mule G."/>
            <person name="Ngan C.Y."/>
            <person name="Orejas M."/>
            <person name="Orosz E."/>
            <person name="Ouedraogo J.P."/>
            <person name="Overkamp K.M."/>
            <person name="Park H.-S."/>
            <person name="Perrone G."/>
            <person name="Piumi F."/>
            <person name="Punt P.J."/>
            <person name="Ram A.F."/>
            <person name="Ramon A."/>
            <person name="Rauscher S."/>
            <person name="Record E."/>
            <person name="Riano-Pachon D.M."/>
            <person name="Robert V."/>
            <person name="Roehrig J."/>
            <person name="Ruller R."/>
            <person name="Salamov A."/>
            <person name="Salih N.S."/>
            <person name="Samson R.A."/>
            <person name="Sandor E."/>
            <person name="Sanguinetti M."/>
            <person name="Schuetze T."/>
            <person name="Sepcic K."/>
            <person name="Shelest E."/>
            <person name="Sherlock G."/>
            <person name="Sophianopoulou V."/>
            <person name="Squina F.M."/>
            <person name="Sun H."/>
            <person name="Susca A."/>
            <person name="Todd R.B."/>
            <person name="Tsang A."/>
            <person name="Unkles S.E."/>
            <person name="van de Wiele N."/>
            <person name="van Rossen-Uffink D."/>
            <person name="Oliveira J.V."/>
            <person name="Vesth T.C."/>
            <person name="Visser J."/>
            <person name="Yu J.-H."/>
            <person name="Zhou M."/>
            <person name="Andersen M.R."/>
            <person name="Archer D.B."/>
            <person name="Baker S.E."/>
            <person name="Benoit I."/>
            <person name="Brakhage A.A."/>
            <person name="Braus G.H."/>
            <person name="Fischer R."/>
            <person name="Frisvad J.C."/>
            <person name="Goldman G.H."/>
            <person name="Houbraken J."/>
            <person name="Oakley B."/>
            <person name="Pocsi I."/>
            <person name="Scazzocchio C."/>
            <person name="Seiboth B."/>
            <person name="vanKuyk P.A."/>
            <person name="Wortman J."/>
            <person name="Dyer P.S."/>
            <person name="Grigoriev I.V."/>
        </authorList>
    </citation>
    <scope>NUCLEOTIDE SEQUENCE [LARGE SCALE GENOMIC DNA]</scope>
    <source>
        <strain evidence="3">DTO 134E9</strain>
    </source>
</reference>
<evidence type="ECO:0008006" key="4">
    <source>
        <dbReference type="Google" id="ProtNLM"/>
    </source>
</evidence>
<dbReference type="PANTHER" id="PTHR31749">
    <property type="entry name" value="KINETOCHORE-ASSOCIATED PROTEIN NSL1 HOMOLOG"/>
    <property type="match status" value="1"/>
</dbReference>
<dbReference type="VEuPathDB" id="FungiDB:ASPWEDRAFT_356049"/>
<evidence type="ECO:0000256" key="1">
    <source>
        <dbReference type="SAM" id="MobiDB-lite"/>
    </source>
</evidence>
<dbReference type="Pfam" id="PF08641">
    <property type="entry name" value="Mis14"/>
    <property type="match status" value="1"/>
</dbReference>
<dbReference type="EMBL" id="KV878210">
    <property type="protein sequence ID" value="OJJ39110.1"/>
    <property type="molecule type" value="Genomic_DNA"/>
</dbReference>
<dbReference type="AlphaFoldDB" id="A0A1L9RVZ3"/>
<evidence type="ECO:0000313" key="3">
    <source>
        <dbReference type="Proteomes" id="UP000184383"/>
    </source>
</evidence>
<dbReference type="InterPro" id="IPR013950">
    <property type="entry name" value="Mis14/Nsl1"/>
</dbReference>
<dbReference type="GO" id="GO:0000444">
    <property type="term" value="C:MIS12/MIND type complex"/>
    <property type="evidence" value="ECO:0007669"/>
    <property type="project" value="TreeGrafter"/>
</dbReference>
<feature type="region of interest" description="Disordered" evidence="1">
    <location>
        <begin position="140"/>
        <end position="206"/>
    </location>
</feature>
<dbReference type="OrthoDB" id="2135762at2759"/>
<protein>
    <recommendedName>
        <fullName evidence="4">Kinetochore protein mis14</fullName>
    </recommendedName>
</protein>
<sequence length="274" mass="29964">MHRKIELQSPADFTYLYANTVAASRQKLDLHLPPSATNNDEPDPMRERVRELVDEYILKTFTTASSSISINGLDSSSPQFPFPAAFTTPTETVEYEAYDTNLAARVTSLYAQLESLTTSVAQLRRDAPRRAARAYADQLKLALEGDEDENEDGEGEGEGEGQEQGQAQKVEGDVQMPDADGDEKPSASTATQSRKSAKEDWKLQVPLGTQHEAERWRNGEMAEVYEDALRTLLRLQGDADDADANADGGAHNALATTVGKAERAGRAAEVVENM</sequence>
<accession>A0A1L9RVZ3</accession>
<dbReference type="PANTHER" id="PTHR31749:SF3">
    <property type="entry name" value="KINETOCHORE-ASSOCIATED PROTEIN NSL1 HOMOLOG"/>
    <property type="match status" value="1"/>
</dbReference>
<gene>
    <name evidence="2" type="ORF">ASPWEDRAFT_356049</name>
</gene>
<keyword evidence="3" id="KW-1185">Reference proteome</keyword>
<dbReference type="GeneID" id="63750111"/>
<evidence type="ECO:0000313" key="2">
    <source>
        <dbReference type="EMBL" id="OJJ39110.1"/>
    </source>
</evidence>
<dbReference type="STRING" id="1073089.A0A1L9RVZ3"/>
<proteinExistence type="predicted"/>
<dbReference type="Proteomes" id="UP000184383">
    <property type="component" value="Unassembled WGS sequence"/>
</dbReference>
<dbReference type="GO" id="GO:0000070">
    <property type="term" value="P:mitotic sister chromatid segregation"/>
    <property type="evidence" value="ECO:0007669"/>
    <property type="project" value="InterPro"/>
</dbReference>
<name>A0A1L9RVZ3_ASPWE</name>
<dbReference type="RefSeq" id="XP_040692786.1">
    <property type="nucleotide sequence ID" value="XM_040834263.1"/>
</dbReference>
<organism evidence="2 3">
    <name type="scientific">Aspergillus wentii DTO 134E9</name>
    <dbReference type="NCBI Taxonomy" id="1073089"/>
    <lineage>
        <taxon>Eukaryota</taxon>
        <taxon>Fungi</taxon>
        <taxon>Dikarya</taxon>
        <taxon>Ascomycota</taxon>
        <taxon>Pezizomycotina</taxon>
        <taxon>Eurotiomycetes</taxon>
        <taxon>Eurotiomycetidae</taxon>
        <taxon>Eurotiales</taxon>
        <taxon>Aspergillaceae</taxon>
        <taxon>Aspergillus</taxon>
        <taxon>Aspergillus subgen. Cremei</taxon>
    </lineage>
</organism>